<dbReference type="Proteomes" id="UP000198828">
    <property type="component" value="Unassembled WGS sequence"/>
</dbReference>
<dbReference type="InterPro" id="IPR026902">
    <property type="entry name" value="RnfC_N"/>
</dbReference>
<dbReference type="NCBIfam" id="TIGR04481">
    <property type="entry name" value="PR_assoc_PrdC"/>
    <property type="match status" value="1"/>
</dbReference>
<dbReference type="EMBL" id="FNNG01000012">
    <property type="protein sequence ID" value="SDX52339.1"/>
    <property type="molecule type" value="Genomic_DNA"/>
</dbReference>
<keyword evidence="5" id="KW-0249">Electron transport</keyword>
<keyword evidence="2" id="KW-0004">4Fe-4S</keyword>
<dbReference type="GO" id="GO:0016020">
    <property type="term" value="C:membrane"/>
    <property type="evidence" value="ECO:0007669"/>
    <property type="project" value="InterPro"/>
</dbReference>
<proteinExistence type="predicted"/>
<keyword evidence="4" id="KW-0677">Repeat</keyword>
<dbReference type="Pfam" id="PF01512">
    <property type="entry name" value="Complex1_51K"/>
    <property type="match status" value="1"/>
</dbReference>
<feature type="domain" description="RnfC Barrel sandwich hybrid" evidence="9">
    <location>
        <begin position="2"/>
        <end position="55"/>
    </location>
</feature>
<sequence>MKILISLLQHIGKPAMPIVKEGEMVNRGQLIAVPNGLGANVHSSVQGIVEQVTENFIEIHGPDDQPKDYVKIKDTFNHLETIKEAGIVGAGGAGFPTHIKLSTSLKGGFAIANAAECEPNLRHNIKYIEENPEIVVKGLKYVMEITSASKGIIAIKPKNKRALINIAKIIKDDPSIEIKYLSDMYPSGDERVIVRELLGVELKPGQLPLEANAVICNVETLKNITLAIEERKPVIDKDITVGGRIQGAESGKVLFDVPIGTMVKDLIKQVGKPIKPHGEYLIGGAFTGFHGYENSPITKTSGGIALTMPFPKEERNVGLLLCECGGGDQRLREIAEGMGANVVASTRCKRMVKVGERYRCDKPGVCPGQAEKVLELKKNGAEVLLIGSCQD</sequence>
<dbReference type="PANTHER" id="PTHR43034">
    <property type="entry name" value="ION-TRANSLOCATING OXIDOREDUCTASE COMPLEX SUBUNIT C"/>
    <property type="match status" value="1"/>
</dbReference>
<keyword evidence="6" id="KW-0408">Iron</keyword>
<evidence type="ECO:0000256" key="2">
    <source>
        <dbReference type="ARBA" id="ARBA00022485"/>
    </source>
</evidence>
<evidence type="ECO:0000313" key="10">
    <source>
        <dbReference type="EMBL" id="SDX52339.1"/>
    </source>
</evidence>
<dbReference type="GO" id="GO:0046872">
    <property type="term" value="F:metal ion binding"/>
    <property type="evidence" value="ECO:0007669"/>
    <property type="project" value="UniProtKB-KW"/>
</dbReference>
<keyword evidence="7" id="KW-0411">Iron-sulfur</keyword>
<keyword evidence="3" id="KW-0479">Metal-binding</keyword>
<reference evidence="10 11" key="1">
    <citation type="submission" date="2016-10" db="EMBL/GenBank/DDBJ databases">
        <authorList>
            <person name="de Groot N.N."/>
        </authorList>
    </citation>
    <scope>NUCLEOTIDE SEQUENCE [LARGE SCALE GENOMIC DNA]</scope>
    <source>
        <strain evidence="10 11">DSM 23310</strain>
    </source>
</reference>
<dbReference type="InterPro" id="IPR031001">
    <property type="entry name" value="PR_assoc_PrdC"/>
</dbReference>
<dbReference type="GO" id="GO:0051539">
    <property type="term" value="F:4 iron, 4 sulfur cluster binding"/>
    <property type="evidence" value="ECO:0007669"/>
    <property type="project" value="UniProtKB-KW"/>
</dbReference>
<accession>A0A1H3CFS3</accession>
<dbReference type="GO" id="GO:0009055">
    <property type="term" value="F:electron transfer activity"/>
    <property type="evidence" value="ECO:0007669"/>
    <property type="project" value="InterPro"/>
</dbReference>
<gene>
    <name evidence="10" type="ORF">SAMN05660923_02469</name>
</gene>
<dbReference type="OrthoDB" id="9767754at2"/>
<evidence type="ECO:0000259" key="8">
    <source>
        <dbReference type="Pfam" id="PF01512"/>
    </source>
</evidence>
<organism evidence="10 11">
    <name type="scientific">Tepidimicrobium xylanilyticum</name>
    <dbReference type="NCBI Taxonomy" id="1123352"/>
    <lineage>
        <taxon>Bacteria</taxon>
        <taxon>Bacillati</taxon>
        <taxon>Bacillota</taxon>
        <taxon>Tissierellia</taxon>
        <taxon>Tissierellales</taxon>
        <taxon>Tepidimicrobiaceae</taxon>
        <taxon>Tepidimicrobium</taxon>
    </lineage>
</organism>
<dbReference type="InterPro" id="IPR011538">
    <property type="entry name" value="Nuo51_FMN-bd"/>
</dbReference>
<evidence type="ECO:0000259" key="9">
    <source>
        <dbReference type="Pfam" id="PF13375"/>
    </source>
</evidence>
<dbReference type="InterPro" id="IPR010208">
    <property type="entry name" value="Ion_transpt_RnfC/RsxC"/>
</dbReference>
<dbReference type="Gene3D" id="3.40.50.11540">
    <property type="entry name" value="NADH-ubiquinone oxidoreductase 51kDa subunit"/>
    <property type="match status" value="1"/>
</dbReference>
<dbReference type="Pfam" id="PF13375">
    <property type="entry name" value="RnfC_N"/>
    <property type="match status" value="1"/>
</dbReference>
<feature type="domain" description="NADH-ubiquinone oxidoreductase 51kDa subunit FMN-binding" evidence="8">
    <location>
        <begin position="82"/>
        <end position="225"/>
    </location>
</feature>
<evidence type="ECO:0000256" key="1">
    <source>
        <dbReference type="ARBA" id="ARBA00022448"/>
    </source>
</evidence>
<dbReference type="PANTHER" id="PTHR43034:SF2">
    <property type="entry name" value="ION-TRANSLOCATING OXIDOREDUCTASE COMPLEX SUBUNIT C"/>
    <property type="match status" value="1"/>
</dbReference>
<evidence type="ECO:0000256" key="4">
    <source>
        <dbReference type="ARBA" id="ARBA00022737"/>
    </source>
</evidence>
<protein>
    <submittedName>
        <fullName evidence="10">Proline reductase-associated electron transfer protein PrdC</fullName>
    </submittedName>
</protein>
<evidence type="ECO:0000256" key="3">
    <source>
        <dbReference type="ARBA" id="ARBA00022723"/>
    </source>
</evidence>
<dbReference type="SUPFAM" id="SSF142019">
    <property type="entry name" value="Nqo1 FMN-binding domain-like"/>
    <property type="match status" value="1"/>
</dbReference>
<evidence type="ECO:0000313" key="11">
    <source>
        <dbReference type="Proteomes" id="UP000198828"/>
    </source>
</evidence>
<evidence type="ECO:0000256" key="7">
    <source>
        <dbReference type="ARBA" id="ARBA00023014"/>
    </source>
</evidence>
<name>A0A1H3CFS3_9FIRM</name>
<dbReference type="AlphaFoldDB" id="A0A1H3CFS3"/>
<dbReference type="InterPro" id="IPR037225">
    <property type="entry name" value="Nuo51_FMN-bd_sf"/>
</dbReference>
<evidence type="ECO:0000256" key="6">
    <source>
        <dbReference type="ARBA" id="ARBA00023004"/>
    </source>
</evidence>
<keyword evidence="1" id="KW-0813">Transport</keyword>
<keyword evidence="11" id="KW-1185">Reference proteome</keyword>
<evidence type="ECO:0000256" key="5">
    <source>
        <dbReference type="ARBA" id="ARBA00022982"/>
    </source>
</evidence>